<dbReference type="Gene3D" id="1.25.40.10">
    <property type="entry name" value="Tetratricopeptide repeat domain"/>
    <property type="match status" value="1"/>
</dbReference>
<dbReference type="CDD" id="cd03801">
    <property type="entry name" value="GT4_PimA-like"/>
    <property type="match status" value="1"/>
</dbReference>
<dbReference type="EMBL" id="CP040396">
    <property type="protein sequence ID" value="QCT01295.1"/>
    <property type="molecule type" value="Genomic_DNA"/>
</dbReference>
<dbReference type="KEGG" id="palo:E6C60_0572"/>
<dbReference type="SUPFAM" id="SSF53756">
    <property type="entry name" value="UDP-Glycosyltransferase/glycogen phosphorylase"/>
    <property type="match status" value="2"/>
</dbReference>
<keyword evidence="3" id="KW-1185">Reference proteome</keyword>
<dbReference type="PANTHER" id="PTHR46656:SF3">
    <property type="entry name" value="PUTATIVE-RELATED"/>
    <property type="match status" value="1"/>
</dbReference>
<reference evidence="2 3" key="1">
    <citation type="submission" date="2019-05" db="EMBL/GenBank/DDBJ databases">
        <authorList>
            <person name="Chen C."/>
        </authorList>
    </citation>
    <scope>NUCLEOTIDE SEQUENCE [LARGE SCALE GENOMIC DNA]</scope>
    <source>
        <strain evidence="2 3">HB172198</strain>
    </source>
</reference>
<name>A0A4P8XG74_9BACL</name>
<gene>
    <name evidence="2" type="ORF">E6C60_0572</name>
</gene>
<evidence type="ECO:0000313" key="2">
    <source>
        <dbReference type="EMBL" id="QCT01295.1"/>
    </source>
</evidence>
<organism evidence="2 3">
    <name type="scientific">Paenibacillus algicola</name>
    <dbReference type="NCBI Taxonomy" id="2565926"/>
    <lineage>
        <taxon>Bacteria</taxon>
        <taxon>Bacillati</taxon>
        <taxon>Bacillota</taxon>
        <taxon>Bacilli</taxon>
        <taxon>Bacillales</taxon>
        <taxon>Paenibacillaceae</taxon>
        <taxon>Paenibacillus</taxon>
    </lineage>
</organism>
<keyword evidence="1" id="KW-0802">TPR repeat</keyword>
<accession>A0A4P8XG74</accession>
<dbReference type="Gene3D" id="3.40.50.2000">
    <property type="entry name" value="Glycogen Phosphorylase B"/>
    <property type="match status" value="2"/>
</dbReference>
<sequence length="1085" mass="122845">MSRTLSITWEGDFSKTNSLALVNAHIYEQLVEDSRFQLHRFPEDRPDPAEIHISHLWPPRLKRPPGADYWISILPWEFGAVPVTWYMPMKYDMDEIWVYSQHNKNSYIASGIPGNKIRVLPLAVDPGIFKPEEKEESFAAIDTSFRFLYVGGSIARKGFDILLDAYLEEFSPEEPVSLIVKDHGNTTHYHGISMQQRVLDAKDNPHSPQILYTDLHLSSQQLADLYRSCDCAVFPFRGEGFGLPIAEAAACGTAVIVPDQGPASEWLNHDEAIFVPSRLFRHPEAKIGDLATLDEPTWIDIDKKALQAAMRYAFQHRDTIHLKGRLASSNIRSSYTWQQTASLAGRYILELWSRQSSWCGPSAEQQLRRELSAVTACSQREQEVKAEGLLAALVQRYPHYASLHMQLASKYIAARRFLQAISLLVPITEQATEEGQSRYSDLTDESTGTAWMLLGICYSEMQSWSLAIHAFNEAKKLHIPVHSLQIPYFQVAVRALRLLLGELHKEMGETYLDLNADVNAVEEFQKALDCAPGMEKAVQRLEEVKELREAGAKKVSSLFTNNGQLLSAAKGDCEKVQWVWSSHSEVSSDIQPLWEKAAMSWFHPGQQVLWAEAGQSLAEYDAASVNASVVLLLSDGVDTQELIDWTTWCSSRAAAGSTLIVYQGQAATESFSAVCSLLEYGIWSLKGQGTLHNPEDGRLNAYKAFQREEIGIHWDCPFYNATGYASEQRHFIESLKPYPYLIKVRAMDAASSVPEPPEEQIGNAYAVFKQPPLIHMQAAPAHLFSMPRAPISIGRTMFETDRIPADWVQVLNTLTEVWVPSQFNFDTFVASGVDPLKLQVVPGVLDERKYSLTSLQRSAIPGARSFAFLSVFDWSIRKGWDLLLRAYLSSFTEEDDVTLVLKVSQINEPNARISQLIEQFTRELQLHSPPHVLVLDARLTEQEMLELYASCHAFVLPTRGEGWGRPYMEAMALEVPVIGTNWSAQLEFMNEQNSYLIDVERLVEVPSSMPAHFKGHLWAEPSIEHLIQLLRDVYRRYDQAKQRAQIGRQSIFPKYSTQSIGRIIHRNLERVITQYYETEVYHEQS</sequence>
<feature type="repeat" description="TPR" evidence="1">
    <location>
        <begin position="501"/>
        <end position="534"/>
    </location>
</feature>
<dbReference type="Pfam" id="PF13692">
    <property type="entry name" value="Glyco_trans_1_4"/>
    <property type="match status" value="2"/>
</dbReference>
<dbReference type="SMART" id="SM00028">
    <property type="entry name" value="TPR"/>
    <property type="match status" value="2"/>
</dbReference>
<dbReference type="SUPFAM" id="SSF48452">
    <property type="entry name" value="TPR-like"/>
    <property type="match status" value="1"/>
</dbReference>
<evidence type="ECO:0000313" key="3">
    <source>
        <dbReference type="Proteomes" id="UP000300879"/>
    </source>
</evidence>
<dbReference type="OrthoDB" id="440232at2"/>
<evidence type="ECO:0000256" key="1">
    <source>
        <dbReference type="PROSITE-ProRule" id="PRU00339"/>
    </source>
</evidence>
<dbReference type="InterPro" id="IPR019734">
    <property type="entry name" value="TPR_rpt"/>
</dbReference>
<dbReference type="Proteomes" id="UP000300879">
    <property type="component" value="Chromosome"/>
</dbReference>
<protein>
    <submittedName>
        <fullName evidence="2">Family 2 glycosyl transferase</fullName>
    </submittedName>
</protein>
<dbReference type="RefSeq" id="WP_138224385.1">
    <property type="nucleotide sequence ID" value="NZ_CP040396.1"/>
</dbReference>
<keyword evidence="2" id="KW-0808">Transferase</keyword>
<dbReference type="AlphaFoldDB" id="A0A4P8XG74"/>
<dbReference type="GO" id="GO:0016740">
    <property type="term" value="F:transferase activity"/>
    <property type="evidence" value="ECO:0007669"/>
    <property type="project" value="UniProtKB-KW"/>
</dbReference>
<dbReference type="PANTHER" id="PTHR46656">
    <property type="entry name" value="PUTATIVE-RELATED"/>
    <property type="match status" value="1"/>
</dbReference>
<proteinExistence type="predicted"/>
<dbReference type="InterPro" id="IPR011990">
    <property type="entry name" value="TPR-like_helical_dom_sf"/>
</dbReference>
<dbReference type="PROSITE" id="PS50005">
    <property type="entry name" value="TPR"/>
    <property type="match status" value="1"/>
</dbReference>